<reference evidence="1" key="2">
    <citation type="submission" date="2020-09" db="EMBL/GenBank/DDBJ databases">
        <authorList>
            <person name="Sun Q."/>
            <person name="Zhou Y."/>
        </authorList>
    </citation>
    <scope>NUCLEOTIDE SEQUENCE</scope>
    <source>
        <strain evidence="1">CGMCC 4.7403</strain>
    </source>
</reference>
<dbReference type="EMBL" id="BNAT01000003">
    <property type="protein sequence ID" value="GHH84369.1"/>
    <property type="molecule type" value="Genomic_DNA"/>
</dbReference>
<reference evidence="1" key="1">
    <citation type="journal article" date="2014" name="Int. J. Syst. Evol. Microbiol.">
        <title>Complete genome sequence of Corynebacterium casei LMG S-19264T (=DSM 44701T), isolated from a smear-ripened cheese.</title>
        <authorList>
            <consortium name="US DOE Joint Genome Institute (JGI-PGF)"/>
            <person name="Walter F."/>
            <person name="Albersmeier A."/>
            <person name="Kalinowski J."/>
            <person name="Ruckert C."/>
        </authorList>
    </citation>
    <scope>NUCLEOTIDE SEQUENCE</scope>
    <source>
        <strain evidence="1">CGMCC 4.7403</strain>
    </source>
</reference>
<keyword evidence="2" id="KW-1185">Reference proteome</keyword>
<dbReference type="RefSeq" id="WP_189781445.1">
    <property type="nucleotide sequence ID" value="NZ_BNAT01000003.1"/>
</dbReference>
<gene>
    <name evidence="1" type="ORF">GCM10017771_13490</name>
</gene>
<accession>A0A919L5M6</accession>
<sequence>MPKPKTLTCQTCRSREPHEPLTADEKKWLEGQLGNRVGDDFYKCVNDLPGGKVCRNLRRESVERHFRLTKRLPDKME</sequence>
<organism evidence="1 2">
    <name type="scientific">Streptomyces capitiformicae</name>
    <dbReference type="NCBI Taxonomy" id="2014920"/>
    <lineage>
        <taxon>Bacteria</taxon>
        <taxon>Bacillati</taxon>
        <taxon>Actinomycetota</taxon>
        <taxon>Actinomycetes</taxon>
        <taxon>Kitasatosporales</taxon>
        <taxon>Streptomycetaceae</taxon>
        <taxon>Streptomyces</taxon>
    </lineage>
</organism>
<comment type="caution">
    <text evidence="1">The sequence shown here is derived from an EMBL/GenBank/DDBJ whole genome shotgun (WGS) entry which is preliminary data.</text>
</comment>
<dbReference type="Proteomes" id="UP000603227">
    <property type="component" value="Unassembled WGS sequence"/>
</dbReference>
<name>A0A919L5M6_9ACTN</name>
<proteinExistence type="predicted"/>
<protein>
    <submittedName>
        <fullName evidence="1">Uncharacterized protein</fullName>
    </submittedName>
</protein>
<evidence type="ECO:0000313" key="2">
    <source>
        <dbReference type="Proteomes" id="UP000603227"/>
    </source>
</evidence>
<dbReference type="AlphaFoldDB" id="A0A919L5M6"/>
<evidence type="ECO:0000313" key="1">
    <source>
        <dbReference type="EMBL" id="GHH84369.1"/>
    </source>
</evidence>